<keyword evidence="2 4" id="KW-0479">Metal-binding</keyword>
<keyword evidence="1 4" id="KW-0349">Heme</keyword>
<evidence type="ECO:0000256" key="1">
    <source>
        <dbReference type="ARBA" id="ARBA00022617"/>
    </source>
</evidence>
<dbReference type="KEGG" id="abac:LuPra_00382"/>
<accession>A0A143PFC5</accession>
<dbReference type="Gene3D" id="1.10.760.10">
    <property type="entry name" value="Cytochrome c-like domain"/>
    <property type="match status" value="1"/>
</dbReference>
<dbReference type="STRING" id="1855912.LuPra_00382"/>
<evidence type="ECO:0000256" key="5">
    <source>
        <dbReference type="SAM" id="MobiDB-lite"/>
    </source>
</evidence>
<dbReference type="GO" id="GO:0020037">
    <property type="term" value="F:heme binding"/>
    <property type="evidence" value="ECO:0007669"/>
    <property type="project" value="InterPro"/>
</dbReference>
<dbReference type="Pfam" id="PF13442">
    <property type="entry name" value="Cytochrome_CBB3"/>
    <property type="match status" value="1"/>
</dbReference>
<keyword evidence="8" id="KW-1185">Reference proteome</keyword>
<dbReference type="AlphaFoldDB" id="A0A143PFC5"/>
<reference evidence="7 8" key="1">
    <citation type="journal article" date="2016" name="Genome Announc.">
        <title>First Complete Genome Sequence of a Subdivision 6 Acidobacterium Strain.</title>
        <authorList>
            <person name="Huang S."/>
            <person name="Vieira S."/>
            <person name="Bunk B."/>
            <person name="Riedel T."/>
            <person name="Sproer C."/>
            <person name="Overmann J."/>
        </authorList>
    </citation>
    <scope>NUCLEOTIDE SEQUENCE [LARGE SCALE GENOMIC DNA]</scope>
    <source>
        <strain evidence="8">DSM 100886 HEG_-6_39</strain>
    </source>
</reference>
<evidence type="ECO:0000256" key="4">
    <source>
        <dbReference type="PROSITE-ProRule" id="PRU00433"/>
    </source>
</evidence>
<dbReference type="PANTHER" id="PTHR40394:SF2">
    <property type="entry name" value="QUINOL:CYTOCHROME C OXIDOREDUCTASE MEMBRANE PROTEIN"/>
    <property type="match status" value="1"/>
</dbReference>
<proteinExistence type="predicted"/>
<dbReference type="Proteomes" id="UP000076079">
    <property type="component" value="Chromosome"/>
</dbReference>
<dbReference type="GO" id="GO:0046872">
    <property type="term" value="F:metal ion binding"/>
    <property type="evidence" value="ECO:0007669"/>
    <property type="project" value="UniProtKB-KW"/>
</dbReference>
<reference evidence="8" key="2">
    <citation type="submission" date="2016-04" db="EMBL/GenBank/DDBJ databases">
        <title>First Complete Genome Sequence of a Subdivision 6 Acidobacterium.</title>
        <authorList>
            <person name="Huang S."/>
            <person name="Vieira S."/>
            <person name="Bunk B."/>
            <person name="Riedel T."/>
            <person name="Sproeer C."/>
            <person name="Overmann J."/>
        </authorList>
    </citation>
    <scope>NUCLEOTIDE SEQUENCE [LARGE SCALE GENOMIC DNA]</scope>
    <source>
        <strain evidence="8">DSM 100886 HEG_-6_39</strain>
    </source>
</reference>
<sequence length="237" mass="25679">MAHALNIVRAARGAAPPEVGCASGRTRQGRTSRFALMGGLLLAGGLLAGCRQDMHDAPRYEALEESDFFADKRAMRPIPEGTVARGNLREDDVYYTGKRDGEIIQELPAQVKVDKALLDRGQQRFNIYCAPCHSPLGDGNGTVVQRGYKRPASYHDPRLRNMGIGYFYDVITNGFGQMPDYTAQVAPADRWAIAAYIRVLQRSQAGTIEDVPADHRGELDGKAPAAEASHGGGAAHD</sequence>
<dbReference type="PANTHER" id="PTHR40394">
    <property type="entry name" value="LIPOPROTEIN-RELATED"/>
    <property type="match status" value="1"/>
</dbReference>
<evidence type="ECO:0000259" key="6">
    <source>
        <dbReference type="PROSITE" id="PS51007"/>
    </source>
</evidence>
<evidence type="ECO:0000256" key="2">
    <source>
        <dbReference type="ARBA" id="ARBA00022723"/>
    </source>
</evidence>
<keyword evidence="3 4" id="KW-0408">Iron</keyword>
<evidence type="ECO:0000256" key="3">
    <source>
        <dbReference type="ARBA" id="ARBA00023004"/>
    </source>
</evidence>
<name>A0A143PFC5_LUTPR</name>
<dbReference type="InterPro" id="IPR036909">
    <property type="entry name" value="Cyt_c-like_dom_sf"/>
</dbReference>
<dbReference type="PATRIC" id="fig|1813736.3.peg.399"/>
<feature type="region of interest" description="Disordered" evidence="5">
    <location>
        <begin position="208"/>
        <end position="237"/>
    </location>
</feature>
<feature type="domain" description="Cytochrome c" evidence="6">
    <location>
        <begin position="116"/>
        <end position="201"/>
    </location>
</feature>
<dbReference type="InterPro" id="IPR009056">
    <property type="entry name" value="Cyt_c-like_dom"/>
</dbReference>
<dbReference type="PROSITE" id="PS51007">
    <property type="entry name" value="CYTC"/>
    <property type="match status" value="1"/>
</dbReference>
<evidence type="ECO:0000313" key="7">
    <source>
        <dbReference type="EMBL" id="AMY07215.1"/>
    </source>
</evidence>
<gene>
    <name evidence="7" type="ORF">LuPra_00382</name>
</gene>
<dbReference type="SUPFAM" id="SSF46626">
    <property type="entry name" value="Cytochrome c"/>
    <property type="match status" value="1"/>
</dbReference>
<organism evidence="7 8">
    <name type="scientific">Luteitalea pratensis</name>
    <dbReference type="NCBI Taxonomy" id="1855912"/>
    <lineage>
        <taxon>Bacteria</taxon>
        <taxon>Pseudomonadati</taxon>
        <taxon>Acidobacteriota</taxon>
        <taxon>Vicinamibacteria</taxon>
        <taxon>Vicinamibacterales</taxon>
        <taxon>Vicinamibacteraceae</taxon>
        <taxon>Luteitalea</taxon>
    </lineage>
</organism>
<protein>
    <submittedName>
        <fullName evidence="7">Putative bifunctional cbb3-type cytochrome c oxidase subunit II/cytochrome c</fullName>
    </submittedName>
</protein>
<feature type="compositionally biased region" description="Basic and acidic residues" evidence="5">
    <location>
        <begin position="212"/>
        <end position="221"/>
    </location>
</feature>
<dbReference type="GO" id="GO:0009055">
    <property type="term" value="F:electron transfer activity"/>
    <property type="evidence" value="ECO:0007669"/>
    <property type="project" value="InterPro"/>
</dbReference>
<dbReference type="EMBL" id="CP015136">
    <property type="protein sequence ID" value="AMY07215.1"/>
    <property type="molecule type" value="Genomic_DNA"/>
</dbReference>
<evidence type="ECO:0000313" key="8">
    <source>
        <dbReference type="Proteomes" id="UP000076079"/>
    </source>
</evidence>
<dbReference type="RefSeq" id="WP_234800680.1">
    <property type="nucleotide sequence ID" value="NZ_CP015136.1"/>
</dbReference>